<proteinExistence type="predicted"/>
<dbReference type="Proteomes" id="UP001633002">
    <property type="component" value="Unassembled WGS sequence"/>
</dbReference>
<evidence type="ECO:0000313" key="2">
    <source>
        <dbReference type="EMBL" id="KAL3678249.1"/>
    </source>
</evidence>
<organism evidence="2 3">
    <name type="scientific">Riccia sorocarpa</name>
    <dbReference type="NCBI Taxonomy" id="122646"/>
    <lineage>
        <taxon>Eukaryota</taxon>
        <taxon>Viridiplantae</taxon>
        <taxon>Streptophyta</taxon>
        <taxon>Embryophyta</taxon>
        <taxon>Marchantiophyta</taxon>
        <taxon>Marchantiopsida</taxon>
        <taxon>Marchantiidae</taxon>
        <taxon>Marchantiales</taxon>
        <taxon>Ricciaceae</taxon>
        <taxon>Riccia</taxon>
    </lineage>
</organism>
<sequence>MLKNCSDKHMLKRFSTAYRQWYCDKAHSSHAIPAEWQAIKFCKRFVKLLYADAVLHLRVNFDRAVLAQSPTSVRRRRRKVGSQVEGDSRRVVPADHKKQKVDLTMSVDAYEDDKDNGEKAFAQLHSRTRRTTTMKMKSPLHQNVRAITLMGVPYSQLRDQLIEEKNQLVVENKRLLEENMRLSEEKHQLIVEKDRLTETNDDLATDNIQIMKDNYVLHDDISRSNIIIDVQIRIKYCSIKLVPVATVVSLFHSLSPRVPFHQNLTLICTI</sequence>
<keyword evidence="3" id="KW-1185">Reference proteome</keyword>
<reference evidence="2 3" key="1">
    <citation type="submission" date="2024-09" db="EMBL/GenBank/DDBJ databases">
        <title>Chromosome-scale assembly of Riccia sorocarpa.</title>
        <authorList>
            <person name="Paukszto L."/>
        </authorList>
    </citation>
    <scope>NUCLEOTIDE SEQUENCE [LARGE SCALE GENOMIC DNA]</scope>
    <source>
        <strain evidence="2">LP-2024</strain>
        <tissue evidence="2">Aerial parts of the thallus</tissue>
    </source>
</reference>
<evidence type="ECO:0008006" key="4">
    <source>
        <dbReference type="Google" id="ProtNLM"/>
    </source>
</evidence>
<dbReference type="EMBL" id="JBJQOH010000007">
    <property type="protein sequence ID" value="KAL3678249.1"/>
    <property type="molecule type" value="Genomic_DNA"/>
</dbReference>
<accession>A0ABD3GKL6</accession>
<gene>
    <name evidence="2" type="ORF">R1sor_021205</name>
</gene>
<keyword evidence="1" id="KW-0175">Coiled coil</keyword>
<protein>
    <recommendedName>
        <fullName evidence="4">Transposase</fullName>
    </recommendedName>
</protein>
<dbReference type="AlphaFoldDB" id="A0ABD3GKL6"/>
<comment type="caution">
    <text evidence="2">The sequence shown here is derived from an EMBL/GenBank/DDBJ whole genome shotgun (WGS) entry which is preliminary data.</text>
</comment>
<feature type="coiled-coil region" evidence="1">
    <location>
        <begin position="154"/>
        <end position="199"/>
    </location>
</feature>
<evidence type="ECO:0000313" key="3">
    <source>
        <dbReference type="Proteomes" id="UP001633002"/>
    </source>
</evidence>
<evidence type="ECO:0000256" key="1">
    <source>
        <dbReference type="SAM" id="Coils"/>
    </source>
</evidence>
<name>A0ABD3GKL6_9MARC</name>